<feature type="region of interest" description="Disordered" evidence="1">
    <location>
        <begin position="207"/>
        <end position="266"/>
    </location>
</feature>
<feature type="compositionally biased region" description="Low complexity" evidence="1">
    <location>
        <begin position="216"/>
        <end position="238"/>
    </location>
</feature>
<evidence type="ECO:0000313" key="2">
    <source>
        <dbReference type="EMBL" id="KAL0956385.1"/>
    </source>
</evidence>
<dbReference type="Proteomes" id="UP001556367">
    <property type="component" value="Unassembled WGS sequence"/>
</dbReference>
<comment type="caution">
    <text evidence="2">The sequence shown here is derived from an EMBL/GenBank/DDBJ whole genome shotgun (WGS) entry which is preliminary data.</text>
</comment>
<name>A0ABR3JLP4_9AGAR</name>
<sequence length="299" mass="32695">MNIWGAKKSRISFNPEKELEDIRKSMNVLGIYEKRWRTAGRLYDMLNALVMMGDLPLPKPATRTKRRAKDLVDLEPEQSTSQPVHPSANWSSDSPSSAYTSLSYTSSRPGSGALSSLHLPSSSSSSAFSGTPPQQFFDFPTSSEELGRMPVYAGTNAEGVTYDSSLFANWAGLQTPDVVKTGFPPMPVEHSAVPMQHHRAFEPPVDPREAVYSNGQHPHSQASAPAPAPYPEQYASYSQDWDMSGASAGPVPPLPDQNYVPADGSNESDTIQFWSMLPAGFDFQQWSAYLANTGDLTQT</sequence>
<reference evidence="3" key="1">
    <citation type="submission" date="2024-06" db="EMBL/GenBank/DDBJ databases">
        <title>Multi-omics analyses provide insights into the biosynthesis of the anticancer antibiotic pleurotin in Hohenbuehelia grisea.</title>
        <authorList>
            <person name="Weaver J.A."/>
            <person name="Alberti F."/>
        </authorList>
    </citation>
    <scope>NUCLEOTIDE SEQUENCE [LARGE SCALE GENOMIC DNA]</scope>
    <source>
        <strain evidence="3">T-177</strain>
    </source>
</reference>
<evidence type="ECO:0000313" key="3">
    <source>
        <dbReference type="Proteomes" id="UP001556367"/>
    </source>
</evidence>
<organism evidence="2 3">
    <name type="scientific">Hohenbuehelia grisea</name>
    <dbReference type="NCBI Taxonomy" id="104357"/>
    <lineage>
        <taxon>Eukaryota</taxon>
        <taxon>Fungi</taxon>
        <taxon>Dikarya</taxon>
        <taxon>Basidiomycota</taxon>
        <taxon>Agaricomycotina</taxon>
        <taxon>Agaricomycetes</taxon>
        <taxon>Agaricomycetidae</taxon>
        <taxon>Agaricales</taxon>
        <taxon>Pleurotineae</taxon>
        <taxon>Pleurotaceae</taxon>
        <taxon>Hohenbuehelia</taxon>
    </lineage>
</organism>
<proteinExistence type="predicted"/>
<feature type="compositionally biased region" description="Low complexity" evidence="1">
    <location>
        <begin position="86"/>
        <end position="130"/>
    </location>
</feature>
<accession>A0ABR3JLP4</accession>
<evidence type="ECO:0000256" key="1">
    <source>
        <dbReference type="SAM" id="MobiDB-lite"/>
    </source>
</evidence>
<protein>
    <submittedName>
        <fullName evidence="2">Uncharacterized protein</fullName>
    </submittedName>
</protein>
<gene>
    <name evidence="2" type="ORF">HGRIS_002532</name>
</gene>
<dbReference type="EMBL" id="JASNQZ010000006">
    <property type="protein sequence ID" value="KAL0956385.1"/>
    <property type="molecule type" value="Genomic_DNA"/>
</dbReference>
<keyword evidence="3" id="KW-1185">Reference proteome</keyword>
<feature type="region of interest" description="Disordered" evidence="1">
    <location>
        <begin position="73"/>
        <end position="141"/>
    </location>
</feature>